<keyword evidence="9" id="KW-1185">Reference proteome</keyword>
<dbReference type="InterPro" id="IPR043034">
    <property type="entry name" value="DNA_pol_alpha_B_N_sf"/>
</dbReference>
<dbReference type="PROSITE" id="PS50108">
    <property type="entry name" value="CRIB"/>
    <property type="match status" value="1"/>
</dbReference>
<dbReference type="InParanoid" id="L9KVB3"/>
<dbReference type="PANTHER" id="PTHR23061:SF12">
    <property type="entry name" value="DNA POLYMERASE ALPHA SUBUNIT B"/>
    <property type="match status" value="1"/>
</dbReference>
<dbReference type="InterPro" id="IPR007185">
    <property type="entry name" value="DNA_pol_a/d/e_bsu"/>
</dbReference>
<evidence type="ECO:0000259" key="7">
    <source>
        <dbReference type="PROSITE" id="PS50108"/>
    </source>
</evidence>
<comment type="subcellular location">
    <subcellularLocation>
        <location evidence="1">Nucleus</location>
    </subcellularLocation>
</comment>
<dbReference type="InterPro" id="IPR016722">
    <property type="entry name" value="DNA_pol_alpha_bsu"/>
</dbReference>
<organism evidence="8 9">
    <name type="scientific">Tupaia chinensis</name>
    <name type="common">Chinese tree shrew</name>
    <name type="synonym">Tupaia belangeri chinensis</name>
    <dbReference type="NCBI Taxonomy" id="246437"/>
    <lineage>
        <taxon>Eukaryota</taxon>
        <taxon>Metazoa</taxon>
        <taxon>Chordata</taxon>
        <taxon>Craniata</taxon>
        <taxon>Vertebrata</taxon>
        <taxon>Euteleostomi</taxon>
        <taxon>Mammalia</taxon>
        <taxon>Eutheria</taxon>
        <taxon>Euarchontoglires</taxon>
        <taxon>Scandentia</taxon>
        <taxon>Tupaiidae</taxon>
        <taxon>Tupaia</taxon>
    </lineage>
</organism>
<dbReference type="InterPro" id="IPR029273">
    <property type="entry name" value="Cdc42_effect-like"/>
</dbReference>
<name>L9KVB3_TUPCH</name>
<dbReference type="Pfam" id="PF00786">
    <property type="entry name" value="PBD"/>
    <property type="match status" value="1"/>
</dbReference>
<dbReference type="eggNOG" id="ENOG502RY28">
    <property type="taxonomic scope" value="Eukaryota"/>
</dbReference>
<sequence>MSASAQQLVEELQIFGLECEEALIEKLVELCILYRQTEEGMVGELVAFCTSTNKAHLTSEILNSFEHEEPVTLLGQIGCDSNGKLNNKSVILEGDREHSSGAQIPVDLSELKEYSLFPGQGVPLPFYQPTEEDREFEQSMVLVACGPYTTSDSITYDPLLDLLAIINHDRPDVCILFGPFLDAKHEQVENCLLTSPFEDVFKQCLRTVIEGTRSSSGTSDRFSRILKHILTQRSYYPLYPPQEEMAIDYENFYTYAQLPVTPDVLIIPSELRYFVKPEPTEPTPGIRLSLARSGLSQNPTLTSTPQSYADSFPKGELWAVPGTGGAVDAAWLLRPWHWLCGPGAALQAPQHPCPASAARPGGKVSMSTKVPIYLKRSSRKGKKEKLRDLLSSDMISPPLGDFRHTIHIGSGGGSDMFGDISFLQGKFHLLPGTAIEGPEEDGTFDLPFQFTRTATVCGRELPDGLSPLLKNAISLPVIGGPQALTLPTTQAPPKPPRLHLETPQPSPQEEGSVDIWRTPEVVSPRNGLTPDSGGEEEPFLSHASSLLSLHVDLGPSILDDVLQIMDQDLDRVPIPT</sequence>
<dbReference type="STRING" id="246437.L9KVB3"/>
<dbReference type="PANTHER" id="PTHR23061">
    <property type="entry name" value="DNA POLYMERASE 2 ALPHA 70 KDA SUBUNIT"/>
    <property type="match status" value="1"/>
</dbReference>
<dbReference type="SMART" id="SM00285">
    <property type="entry name" value="PBD"/>
    <property type="match status" value="1"/>
</dbReference>
<reference evidence="9" key="1">
    <citation type="submission" date="2012-07" db="EMBL/GenBank/DDBJ databases">
        <title>Genome of the Chinese tree shrew, a rising model animal genetically related to primates.</title>
        <authorList>
            <person name="Zhang G."/>
            <person name="Fan Y."/>
            <person name="Yao Y."/>
            <person name="Huang Z."/>
        </authorList>
    </citation>
    <scope>NUCLEOTIDE SEQUENCE [LARGE SCALE GENOMIC DNA]</scope>
</reference>
<dbReference type="Pfam" id="PF08418">
    <property type="entry name" value="Pol_alpha_B_N"/>
    <property type="match status" value="1"/>
</dbReference>
<dbReference type="GO" id="GO:0006270">
    <property type="term" value="P:DNA replication initiation"/>
    <property type="evidence" value="ECO:0007669"/>
    <property type="project" value="TreeGrafter"/>
</dbReference>
<dbReference type="GO" id="GO:0005658">
    <property type="term" value="C:alpha DNA polymerase:primase complex"/>
    <property type="evidence" value="ECO:0007669"/>
    <property type="project" value="TreeGrafter"/>
</dbReference>
<dbReference type="FunFam" id="1.10.8.530:FF:000001">
    <property type="entry name" value="DNA polymerase alpha subunit B"/>
    <property type="match status" value="1"/>
</dbReference>
<evidence type="ECO:0000313" key="8">
    <source>
        <dbReference type="EMBL" id="ELW65107.1"/>
    </source>
</evidence>
<dbReference type="EMBL" id="KB320702">
    <property type="protein sequence ID" value="ELW65107.1"/>
    <property type="molecule type" value="Genomic_DNA"/>
</dbReference>
<comment type="similarity">
    <text evidence="2">Belongs to the DNA polymerase alpha subunit B family.</text>
</comment>
<evidence type="ECO:0000256" key="1">
    <source>
        <dbReference type="ARBA" id="ARBA00004123"/>
    </source>
</evidence>
<evidence type="ECO:0000256" key="6">
    <source>
        <dbReference type="SAM" id="MobiDB-lite"/>
    </source>
</evidence>
<dbReference type="InterPro" id="IPR013627">
    <property type="entry name" value="Pol_alpha_B_N"/>
</dbReference>
<evidence type="ECO:0000256" key="2">
    <source>
        <dbReference type="ARBA" id="ARBA00007299"/>
    </source>
</evidence>
<proteinExistence type="inferred from homology"/>
<dbReference type="Pfam" id="PF04042">
    <property type="entry name" value="DNA_pol_E_B"/>
    <property type="match status" value="2"/>
</dbReference>
<feature type="region of interest" description="Disordered" evidence="6">
    <location>
        <begin position="485"/>
        <end position="539"/>
    </location>
</feature>
<dbReference type="Pfam" id="PF14957">
    <property type="entry name" value="BORG_CEP"/>
    <property type="match status" value="2"/>
</dbReference>
<keyword evidence="5" id="KW-0539">Nucleus</keyword>
<evidence type="ECO:0000256" key="5">
    <source>
        <dbReference type="ARBA" id="ARBA00023242"/>
    </source>
</evidence>
<evidence type="ECO:0000256" key="4">
    <source>
        <dbReference type="ARBA" id="ARBA00022705"/>
    </source>
</evidence>
<gene>
    <name evidence="8" type="ORF">TREES_T100019405</name>
</gene>
<dbReference type="AlphaFoldDB" id="L9KVB3"/>
<dbReference type="Proteomes" id="UP000011518">
    <property type="component" value="Unassembled WGS sequence"/>
</dbReference>
<protein>
    <recommendedName>
        <fullName evidence="3">DNA polymerase alpha subunit B</fullName>
    </recommendedName>
</protein>
<reference evidence="9" key="2">
    <citation type="journal article" date="2013" name="Nat. Commun.">
        <title>Genome of the Chinese tree shrew.</title>
        <authorList>
            <person name="Fan Y."/>
            <person name="Huang Z.Y."/>
            <person name="Cao C.C."/>
            <person name="Chen C.S."/>
            <person name="Chen Y.X."/>
            <person name="Fan D.D."/>
            <person name="He J."/>
            <person name="Hou H.L."/>
            <person name="Hu L."/>
            <person name="Hu X.T."/>
            <person name="Jiang X.T."/>
            <person name="Lai R."/>
            <person name="Lang Y.S."/>
            <person name="Liang B."/>
            <person name="Liao S.G."/>
            <person name="Mu D."/>
            <person name="Ma Y.Y."/>
            <person name="Niu Y.Y."/>
            <person name="Sun X.Q."/>
            <person name="Xia J.Q."/>
            <person name="Xiao J."/>
            <person name="Xiong Z.Q."/>
            <person name="Xu L."/>
            <person name="Yang L."/>
            <person name="Zhang Y."/>
            <person name="Zhao W."/>
            <person name="Zhao X.D."/>
            <person name="Zheng Y.T."/>
            <person name="Zhou J.M."/>
            <person name="Zhu Y.B."/>
            <person name="Zhang G.J."/>
            <person name="Wang J."/>
            <person name="Yao Y.G."/>
        </authorList>
    </citation>
    <scope>NUCLEOTIDE SEQUENCE [LARGE SCALE GENOMIC DNA]</scope>
</reference>
<dbReference type="Gene3D" id="1.10.8.530">
    <property type="entry name" value="DNA polymerase alpha-primase, subunit B, N-terminal domain"/>
    <property type="match status" value="1"/>
</dbReference>
<accession>L9KVB3</accession>
<evidence type="ECO:0000313" key="9">
    <source>
        <dbReference type="Proteomes" id="UP000011518"/>
    </source>
</evidence>
<evidence type="ECO:0000256" key="3">
    <source>
        <dbReference type="ARBA" id="ARBA00018596"/>
    </source>
</evidence>
<dbReference type="Gene3D" id="3.60.21.60">
    <property type="match status" value="1"/>
</dbReference>
<dbReference type="GO" id="GO:0003677">
    <property type="term" value="F:DNA binding"/>
    <property type="evidence" value="ECO:0007669"/>
    <property type="project" value="InterPro"/>
</dbReference>
<feature type="domain" description="CRIB" evidence="7">
    <location>
        <begin position="395"/>
        <end position="409"/>
    </location>
</feature>
<keyword evidence="4" id="KW-0235">DNA replication</keyword>
<dbReference type="InterPro" id="IPR000095">
    <property type="entry name" value="CRIB_dom"/>
</dbReference>